<reference evidence="1" key="1">
    <citation type="submission" date="2012-04" db="EMBL/GenBank/DDBJ databases">
        <title>The Genome Sequence of Loa loa.</title>
        <authorList>
            <consortium name="The Broad Institute Genome Sequencing Platform"/>
            <consortium name="Broad Institute Genome Sequencing Center for Infectious Disease"/>
            <person name="Nutman T.B."/>
            <person name="Fink D.L."/>
            <person name="Russ C."/>
            <person name="Young S."/>
            <person name="Zeng Q."/>
            <person name="Gargeya S."/>
            <person name="Alvarado L."/>
            <person name="Berlin A."/>
            <person name="Chapman S.B."/>
            <person name="Chen Z."/>
            <person name="Freedman E."/>
            <person name="Gellesch M."/>
            <person name="Goldberg J."/>
            <person name="Griggs A."/>
            <person name="Gujja S."/>
            <person name="Heilman E.R."/>
            <person name="Heiman D."/>
            <person name="Howarth C."/>
            <person name="Mehta T."/>
            <person name="Neiman D."/>
            <person name="Pearson M."/>
            <person name="Roberts A."/>
            <person name="Saif S."/>
            <person name="Shea T."/>
            <person name="Shenoy N."/>
            <person name="Sisk P."/>
            <person name="Stolte C."/>
            <person name="Sykes S."/>
            <person name="White J."/>
            <person name="Yandava C."/>
            <person name="Haas B."/>
            <person name="Henn M.R."/>
            <person name="Nusbaum C."/>
            <person name="Birren B."/>
        </authorList>
    </citation>
    <scope>NUCLEOTIDE SEQUENCE [LARGE SCALE GENOMIC DNA]</scope>
</reference>
<dbReference type="EMBL" id="JH712122">
    <property type="protein sequence ID" value="EFO24161.1"/>
    <property type="molecule type" value="Genomic_DNA"/>
</dbReference>
<dbReference type="RefSeq" id="XP_003139911.1">
    <property type="nucleotide sequence ID" value="XM_003139863.1"/>
</dbReference>
<evidence type="ECO:0000313" key="1">
    <source>
        <dbReference type="EMBL" id="EFO24161.1"/>
    </source>
</evidence>
<dbReference type="AlphaFoldDB" id="A0A1S0U425"/>
<dbReference type="KEGG" id="loa:LOAG_04324"/>
<proteinExistence type="predicted"/>
<dbReference type="CTD" id="9941725"/>
<dbReference type="GeneID" id="9941725"/>
<name>A0A1S0U425_LOALO</name>
<protein>
    <submittedName>
        <fullName evidence="1">Uncharacterized protein</fullName>
    </submittedName>
</protein>
<organism evidence="1">
    <name type="scientific">Loa loa</name>
    <name type="common">Eye worm</name>
    <name type="synonym">Filaria loa</name>
    <dbReference type="NCBI Taxonomy" id="7209"/>
    <lineage>
        <taxon>Eukaryota</taxon>
        <taxon>Metazoa</taxon>
        <taxon>Ecdysozoa</taxon>
        <taxon>Nematoda</taxon>
        <taxon>Chromadorea</taxon>
        <taxon>Rhabditida</taxon>
        <taxon>Spirurina</taxon>
        <taxon>Spiruromorpha</taxon>
        <taxon>Filarioidea</taxon>
        <taxon>Onchocercidae</taxon>
        <taxon>Loa</taxon>
    </lineage>
</organism>
<gene>
    <name evidence="1" type="ORF">LOAG_04324</name>
</gene>
<accession>A0A1S0U425</accession>
<dbReference type="InParanoid" id="A0A1S0U425"/>
<sequence>MITICSEEVLKLQLFTDGSLFQNLHLNKYGKRFVNKHFSMETTERFFAVMSNEGGNLKFETMKDYLSKIQFDRVERQINKASNFLIILSNKSVLKNHNVKALIWTYLCKLKNKKKTK</sequence>